<feature type="region of interest" description="Disordered" evidence="1">
    <location>
        <begin position="1"/>
        <end position="30"/>
    </location>
</feature>
<dbReference type="SMART" id="SM00222">
    <property type="entry name" value="Sec7"/>
    <property type="match status" value="1"/>
</dbReference>
<reference evidence="3 4" key="1">
    <citation type="journal article" date="2019" name="Sci. Data">
        <title>Hybrid genome assembly and annotation of Danionella translucida.</title>
        <authorList>
            <person name="Kadobianskyi M."/>
            <person name="Schulze L."/>
            <person name="Schuelke M."/>
            <person name="Judkewitz B."/>
        </authorList>
    </citation>
    <scope>NUCLEOTIDE SEQUENCE [LARGE SCALE GENOMIC DNA]</scope>
    <source>
        <strain evidence="3 4">Bolton</strain>
    </source>
</reference>
<evidence type="ECO:0000313" key="3">
    <source>
        <dbReference type="EMBL" id="TRY90544.1"/>
    </source>
</evidence>
<feature type="non-terminal residue" evidence="3">
    <location>
        <position position="145"/>
    </location>
</feature>
<dbReference type="InterPro" id="IPR023394">
    <property type="entry name" value="Sec7_C_sf"/>
</dbReference>
<evidence type="ECO:0000313" key="4">
    <source>
        <dbReference type="Proteomes" id="UP000316079"/>
    </source>
</evidence>
<dbReference type="Pfam" id="PF01369">
    <property type="entry name" value="Sec7"/>
    <property type="match status" value="1"/>
</dbReference>
<dbReference type="EMBL" id="SRMA01025840">
    <property type="protein sequence ID" value="TRY90544.1"/>
    <property type="molecule type" value="Genomic_DNA"/>
</dbReference>
<dbReference type="GO" id="GO:0032012">
    <property type="term" value="P:regulation of ARF protein signal transduction"/>
    <property type="evidence" value="ECO:0007669"/>
    <property type="project" value="InterPro"/>
</dbReference>
<evidence type="ECO:0000256" key="1">
    <source>
        <dbReference type="SAM" id="MobiDB-lite"/>
    </source>
</evidence>
<sequence>ERPPPPVSESDPEVAERLALGSSETLPNGNKADLQAAKRLAKRLYNLDGFRKSDVAHHLSKNNDFSHMVAEEYLSYFNFSGMMVDQALRVFLKEFALMGETQERERVLFHFSKRYLQCNPNTVPNEDSVHTLTCALMLLNTDLHG</sequence>
<dbReference type="CDD" id="cd00171">
    <property type="entry name" value="Sec7"/>
    <property type="match status" value="1"/>
</dbReference>
<feature type="domain" description="SEC7" evidence="2">
    <location>
        <begin position="11"/>
        <end position="144"/>
    </location>
</feature>
<feature type="non-terminal residue" evidence="3">
    <location>
        <position position="1"/>
    </location>
</feature>
<name>A0A553QKN6_9TELE</name>
<dbReference type="AlphaFoldDB" id="A0A553QKN6"/>
<dbReference type="PANTHER" id="PTHR10663:SF334">
    <property type="entry name" value="PH AND SEC7 DOMAIN-CONTAINING PROTEIN 1"/>
    <property type="match status" value="1"/>
</dbReference>
<dbReference type="InterPro" id="IPR035999">
    <property type="entry name" value="Sec7_dom_sf"/>
</dbReference>
<dbReference type="GO" id="GO:0005085">
    <property type="term" value="F:guanyl-nucleotide exchange factor activity"/>
    <property type="evidence" value="ECO:0007669"/>
    <property type="project" value="InterPro"/>
</dbReference>
<dbReference type="Gene3D" id="1.10.1000.11">
    <property type="entry name" value="Arf Nucleotide-binding Site Opener,domain 2"/>
    <property type="match status" value="1"/>
</dbReference>
<comment type="caution">
    <text evidence="3">The sequence shown here is derived from an EMBL/GenBank/DDBJ whole genome shotgun (WGS) entry which is preliminary data.</text>
</comment>
<proteinExistence type="predicted"/>
<gene>
    <name evidence="3" type="ORF">DNTS_002666</name>
</gene>
<accession>A0A553QKN6</accession>
<dbReference type="SUPFAM" id="SSF48425">
    <property type="entry name" value="Sec7 domain"/>
    <property type="match status" value="1"/>
</dbReference>
<organism evidence="3 4">
    <name type="scientific">Danionella cerebrum</name>
    <dbReference type="NCBI Taxonomy" id="2873325"/>
    <lineage>
        <taxon>Eukaryota</taxon>
        <taxon>Metazoa</taxon>
        <taxon>Chordata</taxon>
        <taxon>Craniata</taxon>
        <taxon>Vertebrata</taxon>
        <taxon>Euteleostomi</taxon>
        <taxon>Actinopterygii</taxon>
        <taxon>Neopterygii</taxon>
        <taxon>Teleostei</taxon>
        <taxon>Ostariophysi</taxon>
        <taxon>Cypriniformes</taxon>
        <taxon>Danionidae</taxon>
        <taxon>Danioninae</taxon>
        <taxon>Danionella</taxon>
    </lineage>
</organism>
<dbReference type="STRING" id="623744.A0A553QKN6"/>
<dbReference type="PANTHER" id="PTHR10663">
    <property type="entry name" value="GUANYL-NUCLEOTIDE EXCHANGE FACTOR"/>
    <property type="match status" value="1"/>
</dbReference>
<evidence type="ECO:0000259" key="2">
    <source>
        <dbReference type="PROSITE" id="PS50190"/>
    </source>
</evidence>
<dbReference type="Proteomes" id="UP000316079">
    <property type="component" value="Unassembled WGS sequence"/>
</dbReference>
<dbReference type="InterPro" id="IPR000904">
    <property type="entry name" value="Sec7_dom"/>
</dbReference>
<keyword evidence="4" id="KW-1185">Reference proteome</keyword>
<dbReference type="PROSITE" id="PS50190">
    <property type="entry name" value="SEC7"/>
    <property type="match status" value="1"/>
</dbReference>
<dbReference type="OrthoDB" id="2157641at2759"/>
<protein>
    <recommendedName>
        <fullName evidence="2">SEC7 domain-containing protein</fullName>
    </recommendedName>
</protein>